<name>A0A9X2L894_9PROT</name>
<dbReference type="Proteomes" id="UP001142610">
    <property type="component" value="Unassembled WGS sequence"/>
</dbReference>
<sequence length="126" mass="13904">MIALLAALFLAQQPPVSDAPAAADVYGRRQQDLILLAARLGSLHRLNQVCPSYGQITVFRDRMMEVVDVERPPRDTKEAMIAGFNDGYRQMTERHMTCSLEAEEDFTRAALSALSISDRLAAPLGV</sequence>
<proteinExistence type="predicted"/>
<reference evidence="1" key="1">
    <citation type="submission" date="2022-07" db="EMBL/GenBank/DDBJ databases">
        <title>Parvularcula maris sp. nov., an algicidal bacterium isolated from seawater.</title>
        <authorList>
            <person name="Li F."/>
        </authorList>
    </citation>
    <scope>NUCLEOTIDE SEQUENCE</scope>
    <source>
        <strain evidence="1">BGMRC 0090</strain>
    </source>
</reference>
<comment type="caution">
    <text evidence="1">The sequence shown here is derived from an EMBL/GenBank/DDBJ whole genome shotgun (WGS) entry which is preliminary data.</text>
</comment>
<dbReference type="AlphaFoldDB" id="A0A9X2L894"/>
<evidence type="ECO:0000313" key="2">
    <source>
        <dbReference type="Proteomes" id="UP001142610"/>
    </source>
</evidence>
<dbReference type="InterPro" id="IPR012645">
    <property type="entry name" value="CHP02301"/>
</dbReference>
<organism evidence="1 2">
    <name type="scientific">Parvularcula maris</name>
    <dbReference type="NCBI Taxonomy" id="2965077"/>
    <lineage>
        <taxon>Bacteria</taxon>
        <taxon>Pseudomonadati</taxon>
        <taxon>Pseudomonadota</taxon>
        <taxon>Alphaproteobacteria</taxon>
        <taxon>Parvularculales</taxon>
        <taxon>Parvularculaceae</taxon>
        <taxon>Parvularcula</taxon>
    </lineage>
</organism>
<dbReference type="RefSeq" id="WP_256618661.1">
    <property type="nucleotide sequence ID" value="NZ_JANIBC010000002.1"/>
</dbReference>
<evidence type="ECO:0000313" key="1">
    <source>
        <dbReference type="EMBL" id="MCQ8184813.1"/>
    </source>
</evidence>
<dbReference type="NCBIfam" id="TIGR02301">
    <property type="entry name" value="TIGR02301 family protein"/>
    <property type="match status" value="1"/>
</dbReference>
<accession>A0A9X2L894</accession>
<dbReference type="Pfam" id="PF09539">
    <property type="entry name" value="DUF2385"/>
    <property type="match status" value="1"/>
</dbReference>
<keyword evidence="2" id="KW-1185">Reference proteome</keyword>
<protein>
    <submittedName>
        <fullName evidence="1">TIGR02301 family protein</fullName>
    </submittedName>
</protein>
<gene>
    <name evidence="1" type="ORF">NOG11_05365</name>
</gene>
<dbReference type="EMBL" id="JANIBC010000002">
    <property type="protein sequence ID" value="MCQ8184813.1"/>
    <property type="molecule type" value="Genomic_DNA"/>
</dbReference>